<evidence type="ECO:0000313" key="4">
    <source>
        <dbReference type="Proteomes" id="UP001634394"/>
    </source>
</evidence>
<protein>
    <submittedName>
        <fullName evidence="3">Uncharacterized protein</fullName>
    </submittedName>
</protein>
<name>A0ABD3UU14_SINWO</name>
<evidence type="ECO:0000313" key="3">
    <source>
        <dbReference type="EMBL" id="KAL3852920.1"/>
    </source>
</evidence>
<dbReference type="EMBL" id="JBJQND010000015">
    <property type="protein sequence ID" value="KAL3852920.1"/>
    <property type="molecule type" value="Genomic_DNA"/>
</dbReference>
<reference evidence="3 4" key="1">
    <citation type="submission" date="2024-11" db="EMBL/GenBank/DDBJ databases">
        <title>Chromosome-level genome assembly of the freshwater bivalve Anodonta woodiana.</title>
        <authorList>
            <person name="Chen X."/>
        </authorList>
    </citation>
    <scope>NUCLEOTIDE SEQUENCE [LARGE SCALE GENOMIC DNA]</scope>
    <source>
        <strain evidence="3">MN2024</strain>
        <tissue evidence="3">Gills</tissue>
    </source>
</reference>
<feature type="region of interest" description="Disordered" evidence="1">
    <location>
        <begin position="173"/>
        <end position="196"/>
    </location>
</feature>
<comment type="caution">
    <text evidence="3">The sequence shown here is derived from an EMBL/GenBank/DDBJ whole genome shotgun (WGS) entry which is preliminary data.</text>
</comment>
<dbReference type="AlphaFoldDB" id="A0ABD3UU14"/>
<accession>A0ABD3UU14</accession>
<organism evidence="3 4">
    <name type="scientific">Sinanodonta woodiana</name>
    <name type="common">Chinese pond mussel</name>
    <name type="synonym">Anodonta woodiana</name>
    <dbReference type="NCBI Taxonomy" id="1069815"/>
    <lineage>
        <taxon>Eukaryota</taxon>
        <taxon>Metazoa</taxon>
        <taxon>Spiralia</taxon>
        <taxon>Lophotrochozoa</taxon>
        <taxon>Mollusca</taxon>
        <taxon>Bivalvia</taxon>
        <taxon>Autobranchia</taxon>
        <taxon>Heteroconchia</taxon>
        <taxon>Palaeoheterodonta</taxon>
        <taxon>Unionida</taxon>
        <taxon>Unionoidea</taxon>
        <taxon>Unionidae</taxon>
        <taxon>Unioninae</taxon>
        <taxon>Sinanodonta</taxon>
    </lineage>
</organism>
<proteinExistence type="predicted"/>
<dbReference type="Proteomes" id="UP001634394">
    <property type="component" value="Unassembled WGS sequence"/>
</dbReference>
<keyword evidence="2" id="KW-0472">Membrane</keyword>
<feature type="transmembrane region" description="Helical" evidence="2">
    <location>
        <begin position="110"/>
        <end position="133"/>
    </location>
</feature>
<evidence type="ECO:0000256" key="2">
    <source>
        <dbReference type="SAM" id="Phobius"/>
    </source>
</evidence>
<keyword evidence="2" id="KW-0812">Transmembrane</keyword>
<keyword evidence="2" id="KW-1133">Transmembrane helix</keyword>
<feature type="compositionally biased region" description="Polar residues" evidence="1">
    <location>
        <begin position="175"/>
        <end position="185"/>
    </location>
</feature>
<gene>
    <name evidence="3" type="ORF">ACJMK2_016525</name>
</gene>
<keyword evidence="4" id="KW-1185">Reference proteome</keyword>
<sequence>MKFTNDTISDITSKQHYLCNVITEKPENIVQCYERKISYPISCAGDPSSWSSWSKCITSREGYKHRSFKFLSSQSECLVPSNTSSFEISTCIPEKENGKEVEKCFALTEIILVALGCLLMGILLTTMVFVFYMKRTQRGCFSKHIKNVQGDLKQHSGPDMQFLTESGVVKKYDSHNPSSANSKTTKTAEETQYESLNSNQVGNDQRIYDHIYEPRYNR</sequence>
<evidence type="ECO:0000256" key="1">
    <source>
        <dbReference type="SAM" id="MobiDB-lite"/>
    </source>
</evidence>